<evidence type="ECO:0000256" key="6">
    <source>
        <dbReference type="ARBA" id="ARBA00022840"/>
    </source>
</evidence>
<keyword evidence="3" id="KW-0813">Transport</keyword>
<keyword evidence="11" id="KW-1185">Reference proteome</keyword>
<dbReference type="PANTHER" id="PTHR43553">
    <property type="entry name" value="HEAVY METAL TRANSPORTER"/>
    <property type="match status" value="1"/>
</dbReference>
<dbReference type="Pfam" id="PF00005">
    <property type="entry name" value="ABC_tran"/>
    <property type="match status" value="2"/>
</dbReference>
<evidence type="ECO:0000256" key="8">
    <source>
        <dbReference type="ARBA" id="ARBA00023136"/>
    </source>
</evidence>
<organism evidence="10 11">
    <name type="scientific">Cohnella lupini</name>
    <dbReference type="NCBI Taxonomy" id="1294267"/>
    <lineage>
        <taxon>Bacteria</taxon>
        <taxon>Bacillati</taxon>
        <taxon>Bacillota</taxon>
        <taxon>Bacilli</taxon>
        <taxon>Bacillales</taxon>
        <taxon>Paenibacillaceae</taxon>
        <taxon>Cohnella</taxon>
    </lineage>
</organism>
<dbReference type="InterPro" id="IPR003593">
    <property type="entry name" value="AAA+_ATPase"/>
</dbReference>
<evidence type="ECO:0000259" key="9">
    <source>
        <dbReference type="PROSITE" id="PS50893"/>
    </source>
</evidence>
<dbReference type="SUPFAM" id="SSF52540">
    <property type="entry name" value="P-loop containing nucleoside triphosphate hydrolases"/>
    <property type="match status" value="2"/>
</dbReference>
<dbReference type="InterPro" id="IPR015856">
    <property type="entry name" value="ABC_transpr_CbiO/EcfA_su"/>
</dbReference>
<keyword evidence="4" id="KW-1003">Cell membrane</keyword>
<evidence type="ECO:0000256" key="1">
    <source>
        <dbReference type="ARBA" id="ARBA00004202"/>
    </source>
</evidence>
<comment type="caution">
    <text evidence="10">The sequence shown here is derived from an EMBL/GenBank/DDBJ whole genome shotgun (WGS) entry which is preliminary data.</text>
</comment>
<dbReference type="PROSITE" id="PS00211">
    <property type="entry name" value="ABC_TRANSPORTER_1"/>
    <property type="match status" value="1"/>
</dbReference>
<evidence type="ECO:0000256" key="2">
    <source>
        <dbReference type="ARBA" id="ARBA00005417"/>
    </source>
</evidence>
<protein>
    <submittedName>
        <fullName evidence="10">Energy-coupling factor transport system ATP-binding protein</fullName>
    </submittedName>
</protein>
<evidence type="ECO:0000313" key="11">
    <source>
        <dbReference type="Proteomes" id="UP000256869"/>
    </source>
</evidence>
<dbReference type="GO" id="GO:0005524">
    <property type="term" value="F:ATP binding"/>
    <property type="evidence" value="ECO:0007669"/>
    <property type="project" value="UniProtKB-KW"/>
</dbReference>
<dbReference type="InterPro" id="IPR050095">
    <property type="entry name" value="ECF_ABC_transporter_ATP-bd"/>
</dbReference>
<evidence type="ECO:0000256" key="7">
    <source>
        <dbReference type="ARBA" id="ARBA00022967"/>
    </source>
</evidence>
<evidence type="ECO:0000256" key="4">
    <source>
        <dbReference type="ARBA" id="ARBA00022475"/>
    </source>
</evidence>
<feature type="domain" description="ABC transporter" evidence="9">
    <location>
        <begin position="17"/>
        <end position="255"/>
    </location>
</feature>
<evidence type="ECO:0000256" key="5">
    <source>
        <dbReference type="ARBA" id="ARBA00022741"/>
    </source>
</evidence>
<sequence length="590" mass="65176">MSDIRLSPGSVNPQAAVEILGATFRYPGADRASLDGMDFRVERGGFTAVIGSNGSGKSSLCKALTGLIPHYYSGDLEGSVKVAGVETQSSSVSQLAYRIGYVCQDFENQLVRPTVWEETIFAPMNFGHADYEERATRILERLGIFHLKDRFIWQLSGGQKHITAIAAALSLEPDIIIVDEPAAELDPFHAESIYALLKQLNEREGKTIIVIEHHTEWVAKYCRDVVLLSGGKTVWHKPVAEALSNVEELQAHQIYPPQVTQIAHSLDVGRLEERYPITLEEGITYLRNVGVRAPTNNAEMPASPASEGEVLMRYDNVGYVYPTLDKKGHCVFDKLSLSIRAGDRVAIVGGNGAGKTTLLRMMTGLVKPQQGELSLAGKPLRKMSPEQTAGQVSYVYQKPENMFICDNIRDDIAYFQKARRTDIAEKLTEQLMSRLHLNELKDRDGRLLSGGQQRRASLAIGLSMRPKLLLLDEPTASLDVVSRKETIGMLEKIGDTIEAVVVATHDMQLVAEWANRVLVMHHGKLVADVSPSELFSNEAGWSSWGLMAPQVVELSLGLGWKQAALSPERFLEQARSNRTEIAEVNQVVSY</sequence>
<keyword evidence="6 10" id="KW-0067">ATP-binding</keyword>
<dbReference type="AlphaFoldDB" id="A0A3D9I8P9"/>
<dbReference type="Gene3D" id="3.40.50.300">
    <property type="entry name" value="P-loop containing nucleotide triphosphate hydrolases"/>
    <property type="match status" value="2"/>
</dbReference>
<dbReference type="GO" id="GO:0016887">
    <property type="term" value="F:ATP hydrolysis activity"/>
    <property type="evidence" value="ECO:0007669"/>
    <property type="project" value="InterPro"/>
</dbReference>
<keyword evidence="7" id="KW-1278">Translocase</keyword>
<accession>A0A3D9I8P9</accession>
<dbReference type="CDD" id="cd03225">
    <property type="entry name" value="ABC_cobalt_CbiO_domain1"/>
    <property type="match status" value="2"/>
</dbReference>
<evidence type="ECO:0000313" key="10">
    <source>
        <dbReference type="EMBL" id="RED58025.1"/>
    </source>
</evidence>
<dbReference type="InterPro" id="IPR003439">
    <property type="entry name" value="ABC_transporter-like_ATP-bd"/>
</dbReference>
<dbReference type="InterPro" id="IPR017871">
    <property type="entry name" value="ABC_transporter-like_CS"/>
</dbReference>
<keyword evidence="5" id="KW-0547">Nucleotide-binding</keyword>
<comment type="similarity">
    <text evidence="2">Belongs to the ABC transporter superfamily.</text>
</comment>
<dbReference type="OrthoDB" id="501320at2"/>
<dbReference type="EMBL" id="QRDY01000009">
    <property type="protein sequence ID" value="RED58025.1"/>
    <property type="molecule type" value="Genomic_DNA"/>
</dbReference>
<dbReference type="InterPro" id="IPR027417">
    <property type="entry name" value="P-loop_NTPase"/>
</dbReference>
<dbReference type="Proteomes" id="UP000256869">
    <property type="component" value="Unassembled WGS sequence"/>
</dbReference>
<dbReference type="SMART" id="SM00382">
    <property type="entry name" value="AAA"/>
    <property type="match status" value="2"/>
</dbReference>
<feature type="domain" description="ABC transporter" evidence="9">
    <location>
        <begin position="312"/>
        <end position="547"/>
    </location>
</feature>
<dbReference type="GO" id="GO:0042626">
    <property type="term" value="F:ATPase-coupled transmembrane transporter activity"/>
    <property type="evidence" value="ECO:0007669"/>
    <property type="project" value="TreeGrafter"/>
</dbReference>
<dbReference type="PANTHER" id="PTHR43553:SF21">
    <property type="entry name" value="ABC TRANSPORTER ATP-BINDING PROTEIN MA_1418-RELATED"/>
    <property type="match status" value="1"/>
</dbReference>
<proteinExistence type="inferred from homology"/>
<reference evidence="10 11" key="1">
    <citation type="submission" date="2018-07" db="EMBL/GenBank/DDBJ databases">
        <title>Genomic Encyclopedia of Type Strains, Phase III (KMG-III): the genomes of soil and plant-associated and newly described type strains.</title>
        <authorList>
            <person name="Whitman W."/>
        </authorList>
    </citation>
    <scope>NUCLEOTIDE SEQUENCE [LARGE SCALE GENOMIC DNA]</scope>
    <source>
        <strain evidence="10 11">CECT 8236</strain>
    </source>
</reference>
<name>A0A3D9I8P9_9BACL</name>
<dbReference type="PROSITE" id="PS50893">
    <property type="entry name" value="ABC_TRANSPORTER_2"/>
    <property type="match status" value="2"/>
</dbReference>
<comment type="subcellular location">
    <subcellularLocation>
        <location evidence="1">Cell membrane</location>
        <topology evidence="1">Peripheral membrane protein</topology>
    </subcellularLocation>
</comment>
<gene>
    <name evidence="10" type="ORF">DFP95_10961</name>
</gene>
<dbReference type="GO" id="GO:0043190">
    <property type="term" value="C:ATP-binding cassette (ABC) transporter complex"/>
    <property type="evidence" value="ECO:0007669"/>
    <property type="project" value="TreeGrafter"/>
</dbReference>
<evidence type="ECO:0000256" key="3">
    <source>
        <dbReference type="ARBA" id="ARBA00022448"/>
    </source>
</evidence>
<dbReference type="RefSeq" id="WP_115993695.1">
    <property type="nucleotide sequence ID" value="NZ_QRDY01000009.1"/>
</dbReference>
<keyword evidence="8" id="KW-0472">Membrane</keyword>